<dbReference type="Pfam" id="PF13279">
    <property type="entry name" value="4HBT_2"/>
    <property type="match status" value="1"/>
</dbReference>
<dbReference type="InterPro" id="IPR029069">
    <property type="entry name" value="HotDog_dom_sf"/>
</dbReference>
<dbReference type="OrthoDB" id="7597365at2"/>
<evidence type="ECO:0000313" key="1">
    <source>
        <dbReference type="EMBL" id="QDO98556.1"/>
    </source>
</evidence>
<evidence type="ECO:0000313" key="2">
    <source>
        <dbReference type="Proteomes" id="UP000317496"/>
    </source>
</evidence>
<accession>A0A516H473</accession>
<dbReference type="InterPro" id="IPR050563">
    <property type="entry name" value="4-hydroxybenzoyl-CoA_TE"/>
</dbReference>
<dbReference type="KEGG" id="fer:FNB15_15270"/>
<dbReference type="Gene3D" id="3.10.129.10">
    <property type="entry name" value="Hotdog Thioesterase"/>
    <property type="match status" value="1"/>
</dbReference>
<dbReference type="RefSeq" id="WP_144069537.1">
    <property type="nucleotide sequence ID" value="NZ_CP041636.1"/>
</dbReference>
<dbReference type="AlphaFoldDB" id="A0A516H473"/>
<organism evidence="1 2">
    <name type="scientific">Ferrovibrio terrae</name>
    <dbReference type="NCBI Taxonomy" id="2594003"/>
    <lineage>
        <taxon>Bacteria</taxon>
        <taxon>Pseudomonadati</taxon>
        <taxon>Pseudomonadota</taxon>
        <taxon>Alphaproteobacteria</taxon>
        <taxon>Rhodospirillales</taxon>
        <taxon>Rhodospirillaceae</taxon>
        <taxon>Ferrovibrio</taxon>
    </lineage>
</organism>
<dbReference type="EMBL" id="CP041636">
    <property type="protein sequence ID" value="QDO98556.1"/>
    <property type="molecule type" value="Genomic_DNA"/>
</dbReference>
<name>A0A516H473_9PROT</name>
<reference evidence="1 2" key="1">
    <citation type="submission" date="2019-07" db="EMBL/GenBank/DDBJ databases">
        <title>Genome sequencing for Ferrovibrio sp. K5.</title>
        <authorList>
            <person name="Park S.-J."/>
        </authorList>
    </citation>
    <scope>NUCLEOTIDE SEQUENCE [LARGE SCALE GENOMIC DNA]</scope>
    <source>
        <strain evidence="1 2">K5</strain>
    </source>
</reference>
<dbReference type="PANTHER" id="PTHR31793">
    <property type="entry name" value="4-HYDROXYBENZOYL-COA THIOESTERASE FAMILY MEMBER"/>
    <property type="match status" value="1"/>
</dbReference>
<dbReference type="GO" id="GO:0047617">
    <property type="term" value="F:fatty acyl-CoA hydrolase activity"/>
    <property type="evidence" value="ECO:0007669"/>
    <property type="project" value="TreeGrafter"/>
</dbReference>
<dbReference type="SUPFAM" id="SSF54637">
    <property type="entry name" value="Thioesterase/thiol ester dehydrase-isomerase"/>
    <property type="match status" value="1"/>
</dbReference>
<sequence>MTEKYVETLRLMTQAWQCDHLGHVNVSFYMGWIGDAAFAVAALHGWPREQMMAEQAGVAAVKAEVEYQAELHGGDLVRMESTVESIGERKIVFRHRLIRVGDDKQVMMARLTGVCIDLVKRRSRPFPHSFVARIAETFGIEPIAPKEAAA</sequence>
<dbReference type="CDD" id="cd00586">
    <property type="entry name" value="4HBT"/>
    <property type="match status" value="1"/>
</dbReference>
<keyword evidence="2" id="KW-1185">Reference proteome</keyword>
<protein>
    <submittedName>
        <fullName evidence="1">Acyl-CoA thioesterase</fullName>
    </submittedName>
</protein>
<gene>
    <name evidence="1" type="ORF">FNB15_15270</name>
</gene>
<proteinExistence type="predicted"/>
<dbReference type="PANTHER" id="PTHR31793:SF2">
    <property type="entry name" value="BLR1345 PROTEIN"/>
    <property type="match status" value="1"/>
</dbReference>
<dbReference type="Proteomes" id="UP000317496">
    <property type="component" value="Chromosome"/>
</dbReference>